<comment type="caution">
    <text evidence="1">The sequence shown here is derived from an EMBL/GenBank/DDBJ whole genome shotgun (WGS) entry which is preliminary data.</text>
</comment>
<dbReference type="EMBL" id="PPEG02000014">
    <property type="protein sequence ID" value="PWN58048.1"/>
    <property type="molecule type" value="Genomic_DNA"/>
</dbReference>
<reference evidence="1 2" key="1">
    <citation type="submission" date="2018-04" db="EMBL/GenBank/DDBJ databases">
        <title>Chryseobacterium oncorhynchi 701B-08T from rainbow trout, and Chryseobacterium viscerum 687B-08T from diseased fish.</title>
        <authorList>
            <person name="Jeong J.-J."/>
            <person name="Lee Y.J."/>
            <person name="Pathiraja D."/>
            <person name="Park B."/>
            <person name="Choi I.-G."/>
            <person name="Kim K.D."/>
        </authorList>
    </citation>
    <scope>NUCLEOTIDE SEQUENCE [LARGE SCALE GENOMIC DNA]</scope>
    <source>
        <strain evidence="1 2">687B-08</strain>
    </source>
</reference>
<protein>
    <submittedName>
        <fullName evidence="1">Transposase</fullName>
    </submittedName>
</protein>
<proteinExistence type="predicted"/>
<evidence type="ECO:0000313" key="2">
    <source>
        <dbReference type="Proteomes" id="UP000236413"/>
    </source>
</evidence>
<accession>A0A316WGA1</accession>
<name>A0A316WGA1_9FLAO</name>
<dbReference type="RefSeq" id="WP_103235285.1">
    <property type="nucleotide sequence ID" value="NZ_PPEG02000014.1"/>
</dbReference>
<organism evidence="1 2">
    <name type="scientific">Chryseobacterium viscerum</name>
    <dbReference type="NCBI Taxonomy" id="1037377"/>
    <lineage>
        <taxon>Bacteria</taxon>
        <taxon>Pseudomonadati</taxon>
        <taxon>Bacteroidota</taxon>
        <taxon>Flavobacteriia</taxon>
        <taxon>Flavobacteriales</taxon>
        <taxon>Weeksellaceae</taxon>
        <taxon>Chryseobacterium group</taxon>
        <taxon>Chryseobacterium</taxon>
    </lineage>
</organism>
<dbReference type="Proteomes" id="UP000236413">
    <property type="component" value="Unassembled WGS sequence"/>
</dbReference>
<sequence>MKNTPNYSKIYKDLILTKYPEKWSTCEKFLTKDPLSVLDVIKINNILFSNKSNKVVLDFNQRHKSYTRTTVFEILDFQKKNRLNNTQLAKHFKMSRNTIAKWRKIFFAEF</sequence>
<dbReference type="AlphaFoldDB" id="A0A316WGA1"/>
<gene>
    <name evidence="1" type="ORF">C1634_024780</name>
</gene>
<evidence type="ECO:0000313" key="1">
    <source>
        <dbReference type="EMBL" id="PWN58048.1"/>
    </source>
</evidence>